<dbReference type="Proteomes" id="UP000490800">
    <property type="component" value="Unassembled WGS sequence"/>
</dbReference>
<gene>
    <name evidence="1" type="ORF">EDM21_08450</name>
</gene>
<name>A0A7X3JZ01_9BACL</name>
<protein>
    <submittedName>
        <fullName evidence="1">Uncharacterized protein</fullName>
    </submittedName>
</protein>
<proteinExistence type="predicted"/>
<dbReference type="AlphaFoldDB" id="A0A7X3JZ01"/>
<sequence length="95" mass="11145">MLKVGKSLFYIYVHEKKEDYLISDDEILSAKLADLIVRKIYKFIMDNGSSIIGEFIEQKVMGNAVHSIWIDIGRQPVYINYKDIEEIIELDIEYL</sequence>
<organism evidence="1 2">
    <name type="scientific">Paenibacillus lutrae</name>
    <dbReference type="NCBI Taxonomy" id="2078573"/>
    <lineage>
        <taxon>Bacteria</taxon>
        <taxon>Bacillati</taxon>
        <taxon>Bacillota</taxon>
        <taxon>Bacilli</taxon>
        <taxon>Bacillales</taxon>
        <taxon>Paenibacillaceae</taxon>
        <taxon>Paenibacillus</taxon>
    </lineage>
</organism>
<evidence type="ECO:0000313" key="1">
    <source>
        <dbReference type="EMBL" id="MVO99557.1"/>
    </source>
</evidence>
<accession>A0A7X3JZ01</accession>
<evidence type="ECO:0000313" key="2">
    <source>
        <dbReference type="Proteomes" id="UP000490800"/>
    </source>
</evidence>
<dbReference type="RefSeq" id="WP_157334579.1">
    <property type="nucleotide sequence ID" value="NZ_RHLK01000003.1"/>
</dbReference>
<reference evidence="1 2" key="1">
    <citation type="journal article" date="2019" name="Microorganisms">
        <title>Paenibacillus lutrae sp. nov., A Chitinolytic Species Isolated from A River Otter in Castril Natural Park, Granada, Spain.</title>
        <authorList>
            <person name="Rodriguez M."/>
            <person name="Reina J.C."/>
            <person name="Bejar V."/>
            <person name="Llamas I."/>
        </authorList>
    </citation>
    <scope>NUCLEOTIDE SEQUENCE [LARGE SCALE GENOMIC DNA]</scope>
    <source>
        <strain evidence="1 2">N10</strain>
    </source>
</reference>
<dbReference type="EMBL" id="RHLK01000003">
    <property type="protein sequence ID" value="MVO99557.1"/>
    <property type="molecule type" value="Genomic_DNA"/>
</dbReference>
<keyword evidence="2" id="KW-1185">Reference proteome</keyword>
<comment type="caution">
    <text evidence="1">The sequence shown here is derived from an EMBL/GenBank/DDBJ whole genome shotgun (WGS) entry which is preliminary data.</text>
</comment>
<dbReference type="OrthoDB" id="2990402at2"/>